<accession>A0A0F7IFI8</accession>
<gene>
    <name evidence="1" type="ORF">GAH_00790</name>
</gene>
<dbReference type="AlphaFoldDB" id="A0A0F7IFI8"/>
<dbReference type="HOGENOM" id="CLU_1673917_0_0_2"/>
<evidence type="ECO:0000313" key="1">
    <source>
        <dbReference type="EMBL" id="AKG91878.1"/>
    </source>
</evidence>
<dbReference type="Proteomes" id="UP000034723">
    <property type="component" value="Chromosome"/>
</dbReference>
<keyword evidence="2" id="KW-1185">Reference proteome</keyword>
<protein>
    <recommendedName>
        <fullName evidence="3">Rubrerythrin diiron-binding domain-containing protein</fullName>
    </recommendedName>
</protein>
<evidence type="ECO:0000313" key="2">
    <source>
        <dbReference type="Proteomes" id="UP000034723"/>
    </source>
</evidence>
<sequence>MGGEVNRKMVINEEVLAHLIEKAIKIEESNVNMLLKLFMAEDDENGRRILYDLLRDSELHKTKLIECLKGLKGSKIPEPDLTKHYDFEEMFYAEKAAILRKIKVVLRDYYRYLLEDLKRADVEKEIDPAVTKRVIPCLEFLVEEKERHVRLVSEVWKAY</sequence>
<organism evidence="1 2">
    <name type="scientific">Geoglobus ahangari</name>
    <dbReference type="NCBI Taxonomy" id="113653"/>
    <lineage>
        <taxon>Archaea</taxon>
        <taxon>Methanobacteriati</taxon>
        <taxon>Methanobacteriota</taxon>
        <taxon>Archaeoglobi</taxon>
        <taxon>Archaeoglobales</taxon>
        <taxon>Archaeoglobaceae</taxon>
        <taxon>Geoglobus</taxon>
    </lineage>
</organism>
<reference evidence="1 2" key="1">
    <citation type="submission" date="2015-04" db="EMBL/GenBank/DDBJ databases">
        <title>The complete genome sequence of the hyperthermophilic, obligate iron-reducing archaeon Geoglobus ahangari strain 234T.</title>
        <authorList>
            <person name="Manzella M.P."/>
            <person name="Holmes D.E."/>
            <person name="Rocheleau J.M."/>
            <person name="Chung A."/>
            <person name="Reguera G."/>
            <person name="Kashefi K."/>
        </authorList>
    </citation>
    <scope>NUCLEOTIDE SEQUENCE [LARGE SCALE GENOMIC DNA]</scope>
    <source>
        <strain evidence="1 2">234</strain>
    </source>
</reference>
<dbReference type="RefSeq" id="WP_048094813.1">
    <property type="nucleotide sequence ID" value="NZ_CP011267.1"/>
</dbReference>
<dbReference type="KEGG" id="gah:GAH_00790"/>
<dbReference type="EMBL" id="CP011267">
    <property type="protein sequence ID" value="AKG91878.1"/>
    <property type="molecule type" value="Genomic_DNA"/>
</dbReference>
<dbReference type="InParanoid" id="A0A0F7IFI8"/>
<proteinExistence type="predicted"/>
<evidence type="ECO:0008006" key="3">
    <source>
        <dbReference type="Google" id="ProtNLM"/>
    </source>
</evidence>
<dbReference type="GeneID" id="24803372"/>
<name>A0A0F7IFI8_9EURY</name>